<protein>
    <recommendedName>
        <fullName evidence="4">Holin-like Toxin (Hol-Tox)</fullName>
    </recommendedName>
</protein>
<dbReference type="EMBL" id="FMYM01000009">
    <property type="protein sequence ID" value="SDC50814.1"/>
    <property type="molecule type" value="Genomic_DNA"/>
</dbReference>
<name>A0A1G6M678_9BACI</name>
<evidence type="ECO:0000313" key="2">
    <source>
        <dbReference type="EMBL" id="SDC50814.1"/>
    </source>
</evidence>
<reference evidence="3" key="1">
    <citation type="submission" date="2016-09" db="EMBL/GenBank/DDBJ databases">
        <authorList>
            <person name="Varghese N."/>
            <person name="Submissions S."/>
        </authorList>
    </citation>
    <scope>NUCLEOTIDE SEQUENCE [LARGE SCALE GENOMIC DNA]</scope>
    <source>
        <strain evidence="3">25nlg</strain>
    </source>
</reference>
<feature type="transmembrane region" description="Helical" evidence="1">
    <location>
        <begin position="6"/>
        <end position="23"/>
    </location>
</feature>
<keyword evidence="1" id="KW-1133">Transmembrane helix</keyword>
<organism evidence="2 3">
    <name type="scientific">Shouchella lonarensis</name>
    <dbReference type="NCBI Taxonomy" id="1464122"/>
    <lineage>
        <taxon>Bacteria</taxon>
        <taxon>Bacillati</taxon>
        <taxon>Bacillota</taxon>
        <taxon>Bacilli</taxon>
        <taxon>Bacillales</taxon>
        <taxon>Bacillaceae</taxon>
        <taxon>Shouchella</taxon>
    </lineage>
</organism>
<keyword evidence="3" id="KW-1185">Reference proteome</keyword>
<dbReference type="AlphaFoldDB" id="A0A1G6M678"/>
<evidence type="ECO:0000313" key="3">
    <source>
        <dbReference type="Proteomes" id="UP000242662"/>
    </source>
</evidence>
<sequence length="29" mass="3419">MTTFETMMLMLQTAIVVVLILSFRDKEEK</sequence>
<proteinExistence type="predicted"/>
<keyword evidence="1" id="KW-0472">Membrane</keyword>
<evidence type="ECO:0000256" key="1">
    <source>
        <dbReference type="SAM" id="Phobius"/>
    </source>
</evidence>
<dbReference type="Proteomes" id="UP000242662">
    <property type="component" value="Unassembled WGS sequence"/>
</dbReference>
<accession>A0A1G6M678</accession>
<gene>
    <name evidence="2" type="ORF">SAMN05421737_109100</name>
</gene>
<evidence type="ECO:0008006" key="4">
    <source>
        <dbReference type="Google" id="ProtNLM"/>
    </source>
</evidence>
<keyword evidence="1" id="KW-0812">Transmembrane</keyword>